<keyword evidence="2" id="KW-0067">ATP-binding</keyword>
<reference evidence="4 5" key="1">
    <citation type="submission" date="2017-08" db="EMBL/GenBank/DDBJ databases">
        <title>Fine stratification of microbial communities through a metagenomic profile of the photic zone.</title>
        <authorList>
            <person name="Haro-Moreno J.M."/>
            <person name="Lopez-Perez M."/>
            <person name="De La Torre J."/>
            <person name="Picazo A."/>
            <person name="Camacho A."/>
            <person name="Rodriguez-Valera F."/>
        </authorList>
    </citation>
    <scope>NUCLEOTIDE SEQUENCE [LARGE SCALE GENOMIC DNA]</scope>
    <source>
        <strain evidence="4">MED-G28</strain>
    </source>
</reference>
<evidence type="ECO:0000256" key="2">
    <source>
        <dbReference type="PIRSR" id="PIRSR000705-3"/>
    </source>
</evidence>
<dbReference type="GO" id="GO:0019136">
    <property type="term" value="F:deoxynucleoside kinase activity"/>
    <property type="evidence" value="ECO:0007669"/>
    <property type="project" value="InterPro"/>
</dbReference>
<evidence type="ECO:0000313" key="5">
    <source>
        <dbReference type="Proteomes" id="UP000219329"/>
    </source>
</evidence>
<dbReference type="InterPro" id="IPR002624">
    <property type="entry name" value="DCK/DGK"/>
</dbReference>
<dbReference type="GO" id="GO:0005524">
    <property type="term" value="F:ATP binding"/>
    <property type="evidence" value="ECO:0007669"/>
    <property type="project" value="UniProtKB-KW"/>
</dbReference>
<dbReference type="Pfam" id="PF01712">
    <property type="entry name" value="dNK"/>
    <property type="match status" value="1"/>
</dbReference>
<evidence type="ECO:0000313" key="4">
    <source>
        <dbReference type="EMBL" id="PDH33012.1"/>
    </source>
</evidence>
<feature type="binding site" evidence="2">
    <location>
        <begin position="19"/>
        <end position="27"/>
    </location>
    <ligand>
        <name>ATP</name>
        <dbReference type="ChEBI" id="CHEBI:30616"/>
    </ligand>
</feature>
<dbReference type="Gene3D" id="3.40.50.300">
    <property type="entry name" value="P-loop containing nucleotide triphosphate hydrolases"/>
    <property type="match status" value="1"/>
</dbReference>
<dbReference type="CDD" id="cd01673">
    <property type="entry name" value="dNK"/>
    <property type="match status" value="1"/>
</dbReference>
<keyword evidence="2" id="KW-0547">Nucleotide-binding</keyword>
<sequence length="222" mass="25914">MTKKSDLSRNIPRYIAIEGPIGVGKTSLTKRLAESFNYELLLEKSEENPFLDRFYENSRQHALSAQLFFLFQRAQQIQELRQEDLFEPVRVADFLIDKDNLFALQNLDADEYELYLKVYKHLIIEAPTPDLVIYLQAPTNILLDRIQKRGVKAEQFIELGYLENLNLAYTEFFHYYHKSPLLIVNSAEIDLVSNDDDYQRLVDYILSHPTGTNYFNPGPSLL</sequence>
<name>A0A2A5W9C8_9GAMM</name>
<dbReference type="InterPro" id="IPR050566">
    <property type="entry name" value="Deoxyribonucleoside_kinase"/>
</dbReference>
<feature type="active site" description="Proton acceptor" evidence="1">
    <location>
        <position position="93"/>
    </location>
</feature>
<dbReference type="PANTHER" id="PTHR10513">
    <property type="entry name" value="DEOXYNUCLEOSIDE KINASE"/>
    <property type="match status" value="1"/>
</dbReference>
<proteinExistence type="predicted"/>
<dbReference type="EMBL" id="NTJZ01000011">
    <property type="protein sequence ID" value="PDH33012.1"/>
    <property type="molecule type" value="Genomic_DNA"/>
</dbReference>
<feature type="binding site" evidence="2">
    <location>
        <begin position="145"/>
        <end position="149"/>
    </location>
    <ligand>
        <name>ATP</name>
        <dbReference type="ChEBI" id="CHEBI:30616"/>
    </ligand>
</feature>
<dbReference type="AlphaFoldDB" id="A0A2A5W9C8"/>
<evidence type="ECO:0000259" key="3">
    <source>
        <dbReference type="Pfam" id="PF01712"/>
    </source>
</evidence>
<protein>
    <submittedName>
        <fullName evidence="4">Deoxynucleoside kinase</fullName>
    </submittedName>
</protein>
<gene>
    <name evidence="4" type="ORF">CNF02_09890</name>
</gene>
<dbReference type="InterPro" id="IPR031314">
    <property type="entry name" value="DNK_dom"/>
</dbReference>
<feature type="domain" description="Deoxynucleoside kinase" evidence="3">
    <location>
        <begin position="15"/>
        <end position="205"/>
    </location>
</feature>
<organism evidence="4 5">
    <name type="scientific">OM182 bacterium MED-G28</name>
    <dbReference type="NCBI Taxonomy" id="1986256"/>
    <lineage>
        <taxon>Bacteria</taxon>
        <taxon>Pseudomonadati</taxon>
        <taxon>Pseudomonadota</taxon>
        <taxon>Gammaproteobacteria</taxon>
        <taxon>OMG group</taxon>
        <taxon>OM182 clade</taxon>
    </lineage>
</organism>
<comment type="caution">
    <text evidence="4">The sequence shown here is derived from an EMBL/GenBank/DDBJ whole genome shotgun (WGS) entry which is preliminary data.</text>
</comment>
<dbReference type="Proteomes" id="UP000219329">
    <property type="component" value="Unassembled WGS sequence"/>
</dbReference>
<keyword evidence="4" id="KW-0808">Transferase</keyword>
<dbReference type="InterPro" id="IPR027417">
    <property type="entry name" value="P-loop_NTPase"/>
</dbReference>
<dbReference type="GO" id="GO:0005737">
    <property type="term" value="C:cytoplasm"/>
    <property type="evidence" value="ECO:0007669"/>
    <property type="project" value="TreeGrafter"/>
</dbReference>
<dbReference type="SUPFAM" id="SSF52540">
    <property type="entry name" value="P-loop containing nucleoside triphosphate hydrolases"/>
    <property type="match status" value="1"/>
</dbReference>
<dbReference type="PIRSF" id="PIRSF000705">
    <property type="entry name" value="DNK"/>
    <property type="match status" value="1"/>
</dbReference>
<accession>A0A2A5W9C8</accession>
<keyword evidence="4" id="KW-0418">Kinase</keyword>
<evidence type="ECO:0000256" key="1">
    <source>
        <dbReference type="PIRSR" id="PIRSR000705-1"/>
    </source>
</evidence>
<dbReference type="PANTHER" id="PTHR10513:SF46">
    <property type="entry name" value="DEOXYGUANOSINE KINASE"/>
    <property type="match status" value="1"/>
</dbReference>